<sequence>MVFSGDLPFYREIHEELVRKLLEKGYDQKIRFIVQRPNPDTLAWSNAIRKVIAYDASLIIVYGSGAARAALYESSSIPIIYAAVYEPERSGIKGKNIRGVGYKVPVSSIIRYLRKTGNIKKIGVLYSTSEPSTKTQYNDVKDVCKNLSIDVVKIPVKRPGEIGERLRLLSYDSLLITSSALINKYFPDYILVFRKKSVPLVSIMEGLEEYSLITLSTNPHKQGAILAKNIIQFINNGDIDSIKNTALLKNSLTFNMRLAIELGLDIPVELLTESDRVIK</sequence>
<dbReference type="Gene3D" id="3.40.50.2300">
    <property type="match status" value="2"/>
</dbReference>
<dbReference type="InterPro" id="IPR007487">
    <property type="entry name" value="ABC_transpt-TYRBP-like"/>
</dbReference>
<reference evidence="1" key="1">
    <citation type="submission" date="2018-06" db="EMBL/GenBank/DDBJ databases">
        <authorList>
            <person name="Zhirakovskaya E."/>
        </authorList>
    </citation>
    <scope>NUCLEOTIDE SEQUENCE</scope>
</reference>
<proteinExistence type="predicted"/>
<dbReference type="EMBL" id="UOGH01000135">
    <property type="protein sequence ID" value="VAX29858.1"/>
    <property type="molecule type" value="Genomic_DNA"/>
</dbReference>
<organism evidence="1">
    <name type="scientific">hydrothermal vent metagenome</name>
    <dbReference type="NCBI Taxonomy" id="652676"/>
    <lineage>
        <taxon>unclassified sequences</taxon>
        <taxon>metagenomes</taxon>
        <taxon>ecological metagenomes</taxon>
    </lineage>
</organism>
<evidence type="ECO:0000313" key="1">
    <source>
        <dbReference type="EMBL" id="VAX29858.1"/>
    </source>
</evidence>
<dbReference type="SUPFAM" id="SSF53822">
    <property type="entry name" value="Periplasmic binding protein-like I"/>
    <property type="match status" value="1"/>
</dbReference>
<dbReference type="InterPro" id="IPR028082">
    <property type="entry name" value="Peripla_BP_I"/>
</dbReference>
<gene>
    <name evidence="1" type="ORF">MNBD_NITROSPIRAE02-1552</name>
</gene>
<dbReference type="PANTHER" id="PTHR35271:SF1">
    <property type="entry name" value="ABC TRANSPORTER, SUBSTRATE-BINDING LIPOPROTEIN"/>
    <property type="match status" value="1"/>
</dbReference>
<dbReference type="AlphaFoldDB" id="A0A3B1D1I4"/>
<dbReference type="PANTHER" id="PTHR35271">
    <property type="entry name" value="ABC TRANSPORTER, SUBSTRATE-BINDING LIPOPROTEIN-RELATED"/>
    <property type="match status" value="1"/>
</dbReference>
<evidence type="ECO:0008006" key="2">
    <source>
        <dbReference type="Google" id="ProtNLM"/>
    </source>
</evidence>
<name>A0A3B1D1I4_9ZZZZ</name>
<protein>
    <recommendedName>
        <fullName evidence="2">ABC transporter substrate-binding protein</fullName>
    </recommendedName>
</protein>
<dbReference type="Pfam" id="PF04392">
    <property type="entry name" value="ABC_sub_bind"/>
    <property type="match status" value="1"/>
</dbReference>
<accession>A0A3B1D1I4</accession>